<evidence type="ECO:0000313" key="2">
    <source>
        <dbReference type="EMBL" id="MBP2328982.1"/>
    </source>
</evidence>
<dbReference type="EMBL" id="JAGINW010000001">
    <property type="protein sequence ID" value="MBP2328982.1"/>
    <property type="molecule type" value="Genomic_DNA"/>
</dbReference>
<dbReference type="InterPro" id="IPR002831">
    <property type="entry name" value="Tscrpt_reg_TrmB_N"/>
</dbReference>
<dbReference type="InterPro" id="IPR016032">
    <property type="entry name" value="Sig_transdc_resp-reg_C-effctor"/>
</dbReference>
<dbReference type="RefSeq" id="WP_209645869.1">
    <property type="nucleotide sequence ID" value="NZ_JAGINW010000001.1"/>
</dbReference>
<dbReference type="InterPro" id="IPR051797">
    <property type="entry name" value="TrmB-like"/>
</dbReference>
<comment type="caution">
    <text evidence="2">The sequence shown here is derived from an EMBL/GenBank/DDBJ whole genome shotgun (WGS) entry which is preliminary data.</text>
</comment>
<dbReference type="PANTHER" id="PTHR34293:SF1">
    <property type="entry name" value="HTH-TYPE TRANSCRIPTIONAL REGULATOR TRMBL2"/>
    <property type="match status" value="1"/>
</dbReference>
<dbReference type="PANTHER" id="PTHR34293">
    <property type="entry name" value="HTH-TYPE TRANSCRIPTIONAL REGULATOR TRMBL2"/>
    <property type="match status" value="1"/>
</dbReference>
<dbReference type="Gene3D" id="1.10.10.10">
    <property type="entry name" value="Winged helix-like DNA-binding domain superfamily/Winged helix DNA-binding domain"/>
    <property type="match status" value="2"/>
</dbReference>
<protein>
    <submittedName>
        <fullName evidence="2">Sugar-specific transcriptional regulator TrmB/DNA-binding CsgD family transcriptional regulator</fullName>
    </submittedName>
</protein>
<name>A0ABS4TX62_9PSEU</name>
<dbReference type="InterPro" id="IPR000792">
    <property type="entry name" value="Tscrpt_reg_LuxR_C"/>
</dbReference>
<organism evidence="2 3">
    <name type="scientific">Kibdelosporangium banguiense</name>
    <dbReference type="NCBI Taxonomy" id="1365924"/>
    <lineage>
        <taxon>Bacteria</taxon>
        <taxon>Bacillati</taxon>
        <taxon>Actinomycetota</taxon>
        <taxon>Actinomycetes</taxon>
        <taxon>Pseudonocardiales</taxon>
        <taxon>Pseudonocardiaceae</taxon>
        <taxon>Kibdelosporangium</taxon>
    </lineage>
</organism>
<keyword evidence="3" id="KW-1185">Reference proteome</keyword>
<evidence type="ECO:0000313" key="3">
    <source>
        <dbReference type="Proteomes" id="UP001519332"/>
    </source>
</evidence>
<dbReference type="Pfam" id="PF01978">
    <property type="entry name" value="TrmB"/>
    <property type="match status" value="1"/>
</dbReference>
<feature type="domain" description="HTH luxR-type" evidence="1">
    <location>
        <begin position="260"/>
        <end position="317"/>
    </location>
</feature>
<dbReference type="SMART" id="SM00421">
    <property type="entry name" value="HTH_LUXR"/>
    <property type="match status" value="1"/>
</dbReference>
<dbReference type="InterPro" id="IPR036390">
    <property type="entry name" value="WH_DNA-bd_sf"/>
</dbReference>
<dbReference type="SUPFAM" id="SSF46785">
    <property type="entry name" value="Winged helix' DNA-binding domain"/>
    <property type="match status" value="1"/>
</dbReference>
<dbReference type="SUPFAM" id="SSF46894">
    <property type="entry name" value="C-terminal effector domain of the bipartite response regulators"/>
    <property type="match status" value="1"/>
</dbReference>
<dbReference type="Proteomes" id="UP001519332">
    <property type="component" value="Unassembled WGS sequence"/>
</dbReference>
<reference evidence="2 3" key="1">
    <citation type="submission" date="2021-03" db="EMBL/GenBank/DDBJ databases">
        <title>Sequencing the genomes of 1000 actinobacteria strains.</title>
        <authorList>
            <person name="Klenk H.-P."/>
        </authorList>
    </citation>
    <scope>NUCLEOTIDE SEQUENCE [LARGE SCALE GENOMIC DNA]</scope>
    <source>
        <strain evidence="2 3">DSM 46670</strain>
    </source>
</reference>
<gene>
    <name evidence="2" type="ORF">JOF56_009367</name>
</gene>
<proteinExistence type="predicted"/>
<dbReference type="InterPro" id="IPR000485">
    <property type="entry name" value="AsnC-type_HTH_dom"/>
</dbReference>
<dbReference type="InterPro" id="IPR036388">
    <property type="entry name" value="WH-like_DNA-bd_sf"/>
</dbReference>
<dbReference type="PRINTS" id="PR00033">
    <property type="entry name" value="HTHASNC"/>
</dbReference>
<sequence>MLEAVGLSPVDSRLYETVIRHPRCSTAELSEHCGLAARQVARRLTRLAAQGVITRIAGRPARYLAVAPDIAINGLVVQREQSLNATRAVVGELTMLYRASTRSASPSDVLEVVTGQDAVADQVEVLHRGARTEIRVFDKPPYARNPDEHRESGRQAYRPGMRYRIVYDRAALSWPDRLAEEILPEHHRPSVQARVRPALPFKLFLADRHQAVIPINTAPTAVDAAYVIHPSILLDSLAALFDAEWDRATPVGTPAEHSAECDLDESARRLLTLLAAGFTDEHVARSLGCSLRTAQRRVAELMRRLSATTRFQAALRARDRGLL</sequence>
<evidence type="ECO:0000259" key="1">
    <source>
        <dbReference type="SMART" id="SM00421"/>
    </source>
</evidence>
<accession>A0ABS4TX62</accession>